<evidence type="ECO:0000313" key="3">
    <source>
        <dbReference type="Proteomes" id="UP000002640"/>
    </source>
</evidence>
<evidence type="ECO:0000256" key="1">
    <source>
        <dbReference type="SAM" id="MobiDB-lite"/>
    </source>
</evidence>
<feature type="compositionally biased region" description="Low complexity" evidence="1">
    <location>
        <begin position="37"/>
        <end position="47"/>
    </location>
</feature>
<accession>G4ZV22</accession>
<sequence length="209" mass="20388">MPGRLVDISSELDSDTLAAGTDAIVEHNASGSRTQVAAGSSGSSAASDIGSRVSDTMEVTVALEDAVRGVSADMDTDADAMVAGDSGSKHNGGRSAAVCAVNSMVSEASAATVAVLDVIGGVSTGTEVGKDVTGDQTAGASSTVSGINSMTSFVEIVSVREEIGGNFVSMESDAMVAGDSGSEGSGRGSAVSSMTSDVVVANVAVLDVV</sequence>
<dbReference type="RefSeq" id="XP_009531075.1">
    <property type="nucleotide sequence ID" value="XM_009532780.1"/>
</dbReference>
<keyword evidence="3" id="KW-1185">Reference proteome</keyword>
<dbReference type="EMBL" id="JH159156">
    <property type="protein sequence ID" value="EGZ13646.1"/>
    <property type="molecule type" value="Genomic_DNA"/>
</dbReference>
<reference evidence="2 3" key="1">
    <citation type="journal article" date="2006" name="Science">
        <title>Phytophthora genome sequences uncover evolutionary origins and mechanisms of pathogenesis.</title>
        <authorList>
            <person name="Tyler B.M."/>
            <person name="Tripathy S."/>
            <person name="Zhang X."/>
            <person name="Dehal P."/>
            <person name="Jiang R.H."/>
            <person name="Aerts A."/>
            <person name="Arredondo F.D."/>
            <person name="Baxter L."/>
            <person name="Bensasson D."/>
            <person name="Beynon J.L."/>
            <person name="Chapman J."/>
            <person name="Damasceno C.M."/>
            <person name="Dorrance A.E."/>
            <person name="Dou D."/>
            <person name="Dickerman A.W."/>
            <person name="Dubchak I.L."/>
            <person name="Garbelotto M."/>
            <person name="Gijzen M."/>
            <person name="Gordon S.G."/>
            <person name="Govers F."/>
            <person name="Grunwald N.J."/>
            <person name="Huang W."/>
            <person name="Ivors K.L."/>
            <person name="Jones R.W."/>
            <person name="Kamoun S."/>
            <person name="Krampis K."/>
            <person name="Lamour K.H."/>
            <person name="Lee M.K."/>
            <person name="McDonald W.H."/>
            <person name="Medina M."/>
            <person name="Meijer H.J."/>
            <person name="Nordberg E.K."/>
            <person name="Maclean D.J."/>
            <person name="Ospina-Giraldo M.D."/>
            <person name="Morris P.F."/>
            <person name="Phuntumart V."/>
            <person name="Putnam N.H."/>
            <person name="Rash S."/>
            <person name="Rose J.K."/>
            <person name="Sakihama Y."/>
            <person name="Salamov A.A."/>
            <person name="Savidor A."/>
            <person name="Scheuring C.F."/>
            <person name="Smith B.M."/>
            <person name="Sobral B.W."/>
            <person name="Terry A."/>
            <person name="Torto-Alalibo T.A."/>
            <person name="Win J."/>
            <person name="Xu Z."/>
            <person name="Zhang H."/>
            <person name="Grigoriev I.V."/>
            <person name="Rokhsar D.S."/>
            <person name="Boore J.L."/>
        </authorList>
    </citation>
    <scope>NUCLEOTIDE SEQUENCE [LARGE SCALE GENOMIC DNA]</scope>
    <source>
        <strain evidence="2 3">P6497</strain>
    </source>
</reference>
<evidence type="ECO:0000313" key="2">
    <source>
        <dbReference type="EMBL" id="EGZ13646.1"/>
    </source>
</evidence>
<dbReference type="Proteomes" id="UP000002640">
    <property type="component" value="Unassembled WGS sequence"/>
</dbReference>
<dbReference type="GeneID" id="20647000"/>
<name>G4ZV22_PHYSP</name>
<organism evidence="2 3">
    <name type="scientific">Phytophthora sojae (strain P6497)</name>
    <name type="common">Soybean stem and root rot agent</name>
    <name type="synonym">Phytophthora megasperma f. sp. glycines</name>
    <dbReference type="NCBI Taxonomy" id="1094619"/>
    <lineage>
        <taxon>Eukaryota</taxon>
        <taxon>Sar</taxon>
        <taxon>Stramenopiles</taxon>
        <taxon>Oomycota</taxon>
        <taxon>Peronosporomycetes</taxon>
        <taxon>Peronosporales</taxon>
        <taxon>Peronosporaceae</taxon>
        <taxon>Phytophthora</taxon>
    </lineage>
</organism>
<proteinExistence type="predicted"/>
<dbReference type="InParanoid" id="G4ZV22"/>
<gene>
    <name evidence="2" type="ORF">PHYSODRAFT_335394</name>
</gene>
<dbReference type="AlphaFoldDB" id="G4ZV22"/>
<dbReference type="KEGG" id="psoj:PHYSODRAFT_335394"/>
<feature type="region of interest" description="Disordered" evidence="1">
    <location>
        <begin position="30"/>
        <end position="51"/>
    </location>
</feature>
<protein>
    <submittedName>
        <fullName evidence="2">Uncharacterized protein</fullName>
    </submittedName>
</protein>